<proteinExistence type="predicted"/>
<sequence>MSEAVPGTTGSDGTPKRTLHPRGHTPTNRRRVLSLMAGASATTALAMGGARTAGAATPSRRGRTRVVLLGTAGGPTMFDPGRAGVSTAVIHEDRVYLVDLGMGSFLRLGQAGLAPSGQGTLLSNVRGIFFTHLHSDHMVDWPSLYATAPFNSFGRTHGPIRVFGPGERAELPRVFPPGAPEPPVVNPGDPAPGTSAMTSYLRQAFAADLNDRERDSATPDPSSLFDLRDIDLTGVWAVDAAGKPPRLSAPLPVWEDGDVRVSATLVDHHPTAPAFAYRFDTPDGSVTVSGDTTLTPNLIDLAQGTDYLVHEVIDRRYVERLVAQLPPDRANALREHLLASHTTIEQVGRDVAEAAGARNLVLTHLVPANNDVSRWRLARKGYSGRLIVGADLMSLPVRA</sequence>
<dbReference type="Pfam" id="PF00753">
    <property type="entry name" value="Lactamase_B"/>
    <property type="match status" value="1"/>
</dbReference>
<evidence type="ECO:0000256" key="3">
    <source>
        <dbReference type="SAM" id="MobiDB-lite"/>
    </source>
</evidence>
<keyword evidence="6" id="KW-1185">Reference proteome</keyword>
<dbReference type="InterPro" id="IPR006311">
    <property type="entry name" value="TAT_signal"/>
</dbReference>
<dbReference type="PANTHER" id="PTHR46018">
    <property type="entry name" value="ZINC PHOSPHODIESTERASE ELAC PROTEIN 1"/>
    <property type="match status" value="1"/>
</dbReference>
<dbReference type="PROSITE" id="PS51318">
    <property type="entry name" value="TAT"/>
    <property type="match status" value="1"/>
</dbReference>
<dbReference type="PANTHER" id="PTHR46018:SF2">
    <property type="entry name" value="ZINC PHOSPHODIESTERASE ELAC PROTEIN 1"/>
    <property type="match status" value="1"/>
</dbReference>
<evidence type="ECO:0000256" key="2">
    <source>
        <dbReference type="ARBA" id="ARBA00022801"/>
    </source>
</evidence>
<dbReference type="CDD" id="cd07719">
    <property type="entry name" value="arylsulfatase_AtsA-like_MBL-fold"/>
    <property type="match status" value="1"/>
</dbReference>
<protein>
    <recommendedName>
        <fullName evidence="4">Metallo-beta-lactamase domain-containing protein</fullName>
    </recommendedName>
</protein>
<keyword evidence="1" id="KW-0540">Nuclease</keyword>
<dbReference type="SUPFAM" id="SSF56281">
    <property type="entry name" value="Metallo-hydrolase/oxidoreductase"/>
    <property type="match status" value="1"/>
</dbReference>
<dbReference type="InterPro" id="IPR001279">
    <property type="entry name" value="Metallo-B-lactamas"/>
</dbReference>
<dbReference type="Gene3D" id="3.60.15.10">
    <property type="entry name" value="Ribonuclease Z/Hydroxyacylglutathione hydrolase-like"/>
    <property type="match status" value="1"/>
</dbReference>
<keyword evidence="2" id="KW-0378">Hydrolase</keyword>
<evidence type="ECO:0000313" key="6">
    <source>
        <dbReference type="Proteomes" id="UP001054854"/>
    </source>
</evidence>
<dbReference type="EMBL" id="BNEK01000005">
    <property type="protein sequence ID" value="GHJ33548.1"/>
    <property type="molecule type" value="Genomic_DNA"/>
</dbReference>
<feature type="region of interest" description="Disordered" evidence="3">
    <location>
        <begin position="1"/>
        <end position="29"/>
    </location>
</feature>
<accession>A0ABQ3UEG4</accession>
<organism evidence="5 6">
    <name type="scientific">Streptomyces hygroscopicus</name>
    <dbReference type="NCBI Taxonomy" id="1912"/>
    <lineage>
        <taxon>Bacteria</taxon>
        <taxon>Bacillati</taxon>
        <taxon>Actinomycetota</taxon>
        <taxon>Actinomycetes</taxon>
        <taxon>Kitasatosporales</taxon>
        <taxon>Streptomycetaceae</taxon>
        <taxon>Streptomyces</taxon>
        <taxon>Streptomyces violaceusniger group</taxon>
    </lineage>
</organism>
<keyword evidence="1" id="KW-0255">Endonuclease</keyword>
<feature type="domain" description="Metallo-beta-lactamase" evidence="4">
    <location>
        <begin position="82"/>
        <end position="320"/>
    </location>
</feature>
<feature type="compositionally biased region" description="Basic residues" evidence="3">
    <location>
        <begin position="17"/>
        <end position="29"/>
    </location>
</feature>
<reference evidence="5" key="1">
    <citation type="submission" date="2024-05" db="EMBL/GenBank/DDBJ databases">
        <title>Whole genome shotgun sequence of Streptomyces hygroscopicus NBRC 113678.</title>
        <authorList>
            <person name="Komaki H."/>
            <person name="Tamura T."/>
        </authorList>
    </citation>
    <scope>NUCLEOTIDE SEQUENCE</scope>
    <source>
        <strain evidence="5">N11-34</strain>
    </source>
</reference>
<evidence type="ECO:0000256" key="1">
    <source>
        <dbReference type="ARBA" id="ARBA00022759"/>
    </source>
</evidence>
<evidence type="ECO:0000313" key="5">
    <source>
        <dbReference type="EMBL" id="GHJ33548.1"/>
    </source>
</evidence>
<evidence type="ECO:0000259" key="4">
    <source>
        <dbReference type="Pfam" id="PF00753"/>
    </source>
</evidence>
<comment type="caution">
    <text evidence="5">The sequence shown here is derived from an EMBL/GenBank/DDBJ whole genome shotgun (WGS) entry which is preliminary data.</text>
</comment>
<gene>
    <name evidence="5" type="ORF">TPA0910_79810</name>
</gene>
<dbReference type="InterPro" id="IPR044094">
    <property type="entry name" value="AtsA-like_MBL-fold"/>
</dbReference>
<name>A0ABQ3UEG4_STRHY</name>
<dbReference type="Proteomes" id="UP001054854">
    <property type="component" value="Unassembled WGS sequence"/>
</dbReference>
<dbReference type="InterPro" id="IPR036866">
    <property type="entry name" value="RibonucZ/Hydroxyglut_hydro"/>
</dbReference>